<evidence type="ECO:0000313" key="10">
    <source>
        <dbReference type="EMBL" id="MBZ0159835.1"/>
    </source>
</evidence>
<feature type="domain" description="Glucosamine/galactosamine-6-phosphate isomerase" evidence="9">
    <location>
        <begin position="18"/>
        <end position="244"/>
    </location>
</feature>
<comment type="pathway">
    <text evidence="3 8">Carbohydrate degradation; pentose phosphate pathway; D-ribulose 5-phosphate from D-glucose 6-phosphate (oxidative stage): step 2/3.</text>
</comment>
<keyword evidence="7 8" id="KW-0378">Hydrolase</keyword>
<sequence>MKSGQTLGHVSDLLVVADQAALAQEAAKLVVATAEEAVARCGRFTVALAGGSTPKRLYSLLAAKPYCARLPWQETHIFWGDERVVPPEHPDSNFGMVRAILLSRVPIPANQVHRMQAERADLDVAAGEYEAEIARTFAAQPPDEPPAFDLILLGLGTDGHTASLFPHTPALRETKRWVAPNDIPELKASRLTLTIPILNRAAMILFLVSGIEKAAALQAVLEGPFDPEQLPAQLIRPVTGRLVWLVDQAAASLLSERIG</sequence>
<dbReference type="CDD" id="cd01400">
    <property type="entry name" value="6PGL"/>
    <property type="match status" value="1"/>
</dbReference>
<dbReference type="Gene3D" id="3.40.50.1360">
    <property type="match status" value="1"/>
</dbReference>
<dbReference type="GO" id="GO:0005975">
    <property type="term" value="P:carbohydrate metabolic process"/>
    <property type="evidence" value="ECO:0007669"/>
    <property type="project" value="UniProtKB-UniRule"/>
</dbReference>
<dbReference type="NCBIfam" id="TIGR01198">
    <property type="entry name" value="pgl"/>
    <property type="match status" value="1"/>
</dbReference>
<dbReference type="GO" id="GO:0006098">
    <property type="term" value="P:pentose-phosphate shunt"/>
    <property type="evidence" value="ECO:0007669"/>
    <property type="project" value="InterPro"/>
</dbReference>
<dbReference type="InterPro" id="IPR039104">
    <property type="entry name" value="6PGL"/>
</dbReference>
<evidence type="ECO:0000313" key="11">
    <source>
        <dbReference type="Proteomes" id="UP001197609"/>
    </source>
</evidence>
<evidence type="ECO:0000256" key="5">
    <source>
        <dbReference type="ARBA" id="ARBA00013198"/>
    </source>
</evidence>
<organism evidence="10 11">
    <name type="scientific">Candidatus Methylomirabilis tolerans</name>
    <dbReference type="NCBI Taxonomy" id="3123416"/>
    <lineage>
        <taxon>Bacteria</taxon>
        <taxon>Candidatus Methylomirabilota</taxon>
        <taxon>Candidatus Methylomirabilia</taxon>
        <taxon>Candidatus Methylomirabilales</taxon>
        <taxon>Candidatus Methylomirabilaceae</taxon>
        <taxon>Candidatus Methylomirabilis</taxon>
    </lineage>
</organism>
<dbReference type="EC" id="3.1.1.31" evidence="5 8"/>
<gene>
    <name evidence="8 10" type="primary">pgl</name>
    <name evidence="10" type="ORF">K8G79_06855</name>
</gene>
<evidence type="ECO:0000256" key="7">
    <source>
        <dbReference type="ARBA" id="ARBA00022801"/>
    </source>
</evidence>
<dbReference type="EMBL" id="JAIOIU010000081">
    <property type="protein sequence ID" value="MBZ0159835.1"/>
    <property type="molecule type" value="Genomic_DNA"/>
</dbReference>
<evidence type="ECO:0000256" key="6">
    <source>
        <dbReference type="ARBA" id="ARBA00020337"/>
    </source>
</evidence>
<dbReference type="Pfam" id="PF01182">
    <property type="entry name" value="Glucosamine_iso"/>
    <property type="match status" value="1"/>
</dbReference>
<evidence type="ECO:0000256" key="8">
    <source>
        <dbReference type="RuleBase" id="RU365095"/>
    </source>
</evidence>
<dbReference type="Proteomes" id="UP001197609">
    <property type="component" value="Unassembled WGS sequence"/>
</dbReference>
<protein>
    <recommendedName>
        <fullName evidence="6 8">6-phosphogluconolactonase</fullName>
        <shortName evidence="8">6PGL</shortName>
        <ecNumber evidence="5 8">3.1.1.31</ecNumber>
    </recommendedName>
</protein>
<dbReference type="PANTHER" id="PTHR11054:SF0">
    <property type="entry name" value="6-PHOSPHOGLUCONOLACTONASE"/>
    <property type="match status" value="1"/>
</dbReference>
<accession>A0AAJ1AJQ0</accession>
<dbReference type="PANTHER" id="PTHR11054">
    <property type="entry name" value="6-PHOSPHOGLUCONOLACTONASE"/>
    <property type="match status" value="1"/>
</dbReference>
<evidence type="ECO:0000256" key="3">
    <source>
        <dbReference type="ARBA" id="ARBA00004961"/>
    </source>
</evidence>
<comment type="catalytic activity">
    <reaction evidence="1 8">
        <text>6-phospho-D-glucono-1,5-lactone + H2O = 6-phospho-D-gluconate + H(+)</text>
        <dbReference type="Rhea" id="RHEA:12556"/>
        <dbReference type="ChEBI" id="CHEBI:15377"/>
        <dbReference type="ChEBI" id="CHEBI:15378"/>
        <dbReference type="ChEBI" id="CHEBI:57955"/>
        <dbReference type="ChEBI" id="CHEBI:58759"/>
        <dbReference type="EC" id="3.1.1.31"/>
    </reaction>
</comment>
<dbReference type="InterPro" id="IPR005900">
    <property type="entry name" value="6-phosphogluconolactonase_DevB"/>
</dbReference>
<evidence type="ECO:0000256" key="2">
    <source>
        <dbReference type="ARBA" id="ARBA00002681"/>
    </source>
</evidence>
<reference evidence="10 11" key="1">
    <citation type="journal article" date="2021" name="bioRxiv">
        <title>Unraveling nitrogen, sulfur and carbon metabolic pathways and microbial community transcriptional responses to substrate deprivation and toxicity stresses in a bioreactor mimicking anoxic brackish coastal sediment conditions.</title>
        <authorList>
            <person name="Martins P.D."/>
            <person name="Echeveste M.J."/>
            <person name="Arshad A."/>
            <person name="Kurth J."/>
            <person name="Ouboter H."/>
            <person name="Jetten M.S.M."/>
            <person name="Welte C.U."/>
        </authorList>
    </citation>
    <scope>NUCLEOTIDE SEQUENCE [LARGE SCALE GENOMIC DNA]</scope>
    <source>
        <strain evidence="10">MAG_38</strain>
    </source>
</reference>
<evidence type="ECO:0000256" key="4">
    <source>
        <dbReference type="ARBA" id="ARBA00010662"/>
    </source>
</evidence>
<dbReference type="InterPro" id="IPR037171">
    <property type="entry name" value="NagB/RpiA_transferase-like"/>
</dbReference>
<dbReference type="GO" id="GO:0017057">
    <property type="term" value="F:6-phosphogluconolactonase activity"/>
    <property type="evidence" value="ECO:0007669"/>
    <property type="project" value="UniProtKB-UniRule"/>
</dbReference>
<comment type="caution">
    <text evidence="10">The sequence shown here is derived from an EMBL/GenBank/DDBJ whole genome shotgun (WGS) entry which is preliminary data.</text>
</comment>
<evidence type="ECO:0000259" key="9">
    <source>
        <dbReference type="Pfam" id="PF01182"/>
    </source>
</evidence>
<comment type="function">
    <text evidence="2 8">Hydrolysis of 6-phosphogluconolactone to 6-phosphogluconate.</text>
</comment>
<dbReference type="InterPro" id="IPR006148">
    <property type="entry name" value="Glc/Gal-6P_isomerase"/>
</dbReference>
<evidence type="ECO:0000256" key="1">
    <source>
        <dbReference type="ARBA" id="ARBA00000832"/>
    </source>
</evidence>
<name>A0AAJ1AJQ0_9BACT</name>
<proteinExistence type="inferred from homology"/>
<comment type="similarity">
    <text evidence="4 8">Belongs to the glucosamine/galactosamine-6-phosphate isomerase family. 6-phosphogluconolactonase subfamily.</text>
</comment>
<dbReference type="FunFam" id="3.40.50.1360:FF:000005">
    <property type="entry name" value="6-phosphogluconolactonase"/>
    <property type="match status" value="1"/>
</dbReference>
<dbReference type="SUPFAM" id="SSF100950">
    <property type="entry name" value="NagB/RpiA/CoA transferase-like"/>
    <property type="match status" value="1"/>
</dbReference>
<dbReference type="AlphaFoldDB" id="A0AAJ1AJQ0"/>